<dbReference type="SUPFAM" id="SSF89733">
    <property type="entry name" value="L-sulfolactate dehydrogenase-like"/>
    <property type="match status" value="1"/>
</dbReference>
<keyword evidence="4" id="KW-1185">Reference proteome</keyword>
<dbReference type="Gene3D" id="1.10.1530.10">
    <property type="match status" value="1"/>
</dbReference>
<keyword evidence="2" id="KW-0560">Oxidoreductase</keyword>
<proteinExistence type="inferred from homology"/>
<dbReference type="PANTHER" id="PTHR11091">
    <property type="entry name" value="OXIDOREDUCTASE-RELATED"/>
    <property type="match status" value="1"/>
</dbReference>
<dbReference type="EMBL" id="QYAC01000004">
    <property type="protein sequence ID" value="MBL3679463.1"/>
    <property type="molecule type" value="Genomic_DNA"/>
</dbReference>
<dbReference type="RefSeq" id="WP_202344723.1">
    <property type="nucleotide sequence ID" value="NZ_BAAAPI010000006.1"/>
</dbReference>
<evidence type="ECO:0000313" key="3">
    <source>
        <dbReference type="EMBL" id="MBL3679463.1"/>
    </source>
</evidence>
<dbReference type="InterPro" id="IPR036111">
    <property type="entry name" value="Mal/L-sulfo/L-lacto_DH-like_sf"/>
</dbReference>
<dbReference type="Gene3D" id="3.30.1370.60">
    <property type="entry name" value="Hypothetical oxidoreductase yiak, domain 2"/>
    <property type="match status" value="1"/>
</dbReference>
<evidence type="ECO:0000313" key="4">
    <source>
        <dbReference type="Proteomes" id="UP001645859"/>
    </source>
</evidence>
<sequence length="336" mass="32237">MTETVTLPAVELHRQLVAALGSGTGDAGSAADAGADAARASRWLTQAEQLGLPGFGVGMLLRDLERVAAPDGAAIGGDVPPPQGSAPIAALDATGVPGPLALATATRLAAAAAAAHGVGVVGIRNVGALGILGFAARDLAADGAVGLVAAHAPAKVAPWGGTRPVVGTNPLAVAAPRPDAPPLVADFATAPITQAALAAHRASGTPIAADIALDAAGAPTLDAAQVATILPQHLLGSLGGLLVELLAGVAVGGRVPAGHAASGRGALVLALDPARAGGARAALDTAQLAADWSAAGGHVPARFDALPLGAAVPRGDVTVAAESLAALRALRDGGPR</sequence>
<evidence type="ECO:0000256" key="2">
    <source>
        <dbReference type="ARBA" id="ARBA00023002"/>
    </source>
</evidence>
<evidence type="ECO:0000256" key="1">
    <source>
        <dbReference type="ARBA" id="ARBA00006056"/>
    </source>
</evidence>
<dbReference type="InterPro" id="IPR043143">
    <property type="entry name" value="Mal/L-sulf/L-lact_DH-like_NADP"/>
</dbReference>
<comment type="caution">
    <text evidence="3">The sequence shown here is derived from an EMBL/GenBank/DDBJ whole genome shotgun (WGS) entry which is preliminary data.</text>
</comment>
<comment type="similarity">
    <text evidence="1">Belongs to the LDH2/MDH2 oxidoreductase family.</text>
</comment>
<organism evidence="3 4">
    <name type="scientific">Leucobacter chromiireducens subsp. solipictus</name>
    <dbReference type="NCBI Taxonomy" id="398235"/>
    <lineage>
        <taxon>Bacteria</taxon>
        <taxon>Bacillati</taxon>
        <taxon>Actinomycetota</taxon>
        <taxon>Actinomycetes</taxon>
        <taxon>Micrococcales</taxon>
        <taxon>Microbacteriaceae</taxon>
        <taxon>Leucobacter</taxon>
    </lineage>
</organism>
<dbReference type="Pfam" id="PF02615">
    <property type="entry name" value="Ldh_2"/>
    <property type="match status" value="1"/>
</dbReference>
<dbReference type="Proteomes" id="UP001645859">
    <property type="component" value="Unassembled WGS sequence"/>
</dbReference>
<reference evidence="3 4" key="1">
    <citation type="submission" date="2018-09" db="EMBL/GenBank/DDBJ databases">
        <title>Comparative genomics of Leucobacter spp.</title>
        <authorList>
            <person name="Reis A.C."/>
            <person name="Kolvenbach B.A."/>
            <person name="Corvini P.F.X."/>
            <person name="Nunes O.C."/>
        </authorList>
    </citation>
    <scope>NUCLEOTIDE SEQUENCE [LARGE SCALE GENOMIC DNA]</scope>
    <source>
        <strain evidence="3 4">TAN 31504</strain>
    </source>
</reference>
<gene>
    <name evidence="3" type="ORF">D3230_09210</name>
</gene>
<dbReference type="PANTHER" id="PTHR11091:SF0">
    <property type="entry name" value="MALATE DEHYDROGENASE"/>
    <property type="match status" value="1"/>
</dbReference>
<dbReference type="InterPro" id="IPR003767">
    <property type="entry name" value="Malate/L-lactate_DH-like"/>
</dbReference>
<protein>
    <submittedName>
        <fullName evidence="3">Lactate dehydrogenase</fullName>
    </submittedName>
</protein>
<name>A0ABS1SFY5_9MICO</name>
<dbReference type="InterPro" id="IPR043144">
    <property type="entry name" value="Mal/L-sulf/L-lact_DH-like_ah"/>
</dbReference>
<accession>A0ABS1SFY5</accession>